<dbReference type="InterPro" id="IPR006638">
    <property type="entry name" value="Elp3/MiaA/NifB-like_rSAM"/>
</dbReference>
<keyword evidence="4" id="KW-0808">Transferase</keyword>
<organism evidence="10 11">
    <name type="scientific">Anaeromyxobacter paludicola</name>
    <dbReference type="NCBI Taxonomy" id="2918171"/>
    <lineage>
        <taxon>Bacteria</taxon>
        <taxon>Pseudomonadati</taxon>
        <taxon>Myxococcota</taxon>
        <taxon>Myxococcia</taxon>
        <taxon>Myxococcales</taxon>
        <taxon>Cystobacterineae</taxon>
        <taxon>Anaeromyxobacteraceae</taxon>
        <taxon>Anaeromyxobacter</taxon>
    </lineage>
</organism>
<keyword evidence="2" id="KW-0004">4Fe-4S</keyword>
<dbReference type="EMBL" id="AP025592">
    <property type="protein sequence ID" value="BDG07401.1"/>
    <property type="molecule type" value="Genomic_DNA"/>
</dbReference>
<evidence type="ECO:0000256" key="7">
    <source>
        <dbReference type="ARBA" id="ARBA00023004"/>
    </source>
</evidence>
<evidence type="ECO:0000256" key="8">
    <source>
        <dbReference type="ARBA" id="ARBA00023014"/>
    </source>
</evidence>
<dbReference type="SMART" id="SM00729">
    <property type="entry name" value="Elp3"/>
    <property type="match status" value="1"/>
</dbReference>
<dbReference type="CDD" id="cd01335">
    <property type="entry name" value="Radical_SAM"/>
    <property type="match status" value="1"/>
</dbReference>
<dbReference type="PROSITE" id="PS01278">
    <property type="entry name" value="MTTASE_RADICAL"/>
    <property type="match status" value="1"/>
</dbReference>
<dbReference type="PANTHER" id="PTHR43409:SF7">
    <property type="entry name" value="BLL1977 PROTEIN"/>
    <property type="match status" value="1"/>
</dbReference>
<evidence type="ECO:0000256" key="6">
    <source>
        <dbReference type="ARBA" id="ARBA00022723"/>
    </source>
</evidence>
<dbReference type="InterPro" id="IPR051198">
    <property type="entry name" value="BchE-like"/>
</dbReference>
<comment type="cofactor">
    <cofactor evidence="1">
        <name>[4Fe-4S] cluster</name>
        <dbReference type="ChEBI" id="CHEBI:49883"/>
    </cofactor>
</comment>
<dbReference type="RefSeq" id="WP_248344123.1">
    <property type="nucleotide sequence ID" value="NZ_AP025592.1"/>
</dbReference>
<keyword evidence="5" id="KW-0949">S-adenosyl-L-methionine</keyword>
<dbReference type="Gene3D" id="3.80.30.20">
    <property type="entry name" value="tm_1862 like domain"/>
    <property type="match status" value="1"/>
</dbReference>
<dbReference type="PANTHER" id="PTHR43409">
    <property type="entry name" value="ANAEROBIC MAGNESIUM-PROTOPORPHYRIN IX MONOMETHYL ESTER CYCLASE-RELATED"/>
    <property type="match status" value="1"/>
</dbReference>
<dbReference type="InterPro" id="IPR020612">
    <property type="entry name" value="Methylthiotransferase_CS"/>
</dbReference>
<dbReference type="InterPro" id="IPR023404">
    <property type="entry name" value="rSAM_horseshoe"/>
</dbReference>
<evidence type="ECO:0000256" key="1">
    <source>
        <dbReference type="ARBA" id="ARBA00001966"/>
    </source>
</evidence>
<dbReference type="Pfam" id="PF04055">
    <property type="entry name" value="Radical_SAM"/>
    <property type="match status" value="1"/>
</dbReference>
<name>A0ABM7X6F6_9BACT</name>
<evidence type="ECO:0000256" key="5">
    <source>
        <dbReference type="ARBA" id="ARBA00022691"/>
    </source>
</evidence>
<feature type="domain" description="B12-binding" evidence="9">
    <location>
        <begin position="1"/>
        <end position="129"/>
    </location>
</feature>
<evidence type="ECO:0000259" key="9">
    <source>
        <dbReference type="PROSITE" id="PS51332"/>
    </source>
</evidence>
<dbReference type="SFLD" id="SFLDS00029">
    <property type="entry name" value="Radical_SAM"/>
    <property type="match status" value="1"/>
</dbReference>
<dbReference type="InterPro" id="IPR034466">
    <property type="entry name" value="Methyltransferase_Class_B"/>
</dbReference>
<keyword evidence="6" id="KW-0479">Metal-binding</keyword>
<keyword evidence="7" id="KW-0408">Iron</keyword>
<dbReference type="SFLD" id="SFLDG01082">
    <property type="entry name" value="B12-binding_domain_containing"/>
    <property type="match status" value="1"/>
</dbReference>
<dbReference type="InterPro" id="IPR058240">
    <property type="entry name" value="rSAM_sf"/>
</dbReference>
<evidence type="ECO:0000256" key="4">
    <source>
        <dbReference type="ARBA" id="ARBA00022679"/>
    </source>
</evidence>
<keyword evidence="11" id="KW-1185">Reference proteome</keyword>
<keyword evidence="3" id="KW-0489">Methyltransferase</keyword>
<evidence type="ECO:0000313" key="10">
    <source>
        <dbReference type="EMBL" id="BDG07401.1"/>
    </source>
</evidence>
<dbReference type="Pfam" id="PF02310">
    <property type="entry name" value="B12-binding"/>
    <property type="match status" value="1"/>
</dbReference>
<dbReference type="Gene3D" id="3.40.50.280">
    <property type="entry name" value="Cobalamin-binding domain"/>
    <property type="match status" value="1"/>
</dbReference>
<dbReference type="SUPFAM" id="SSF102114">
    <property type="entry name" value="Radical SAM enzymes"/>
    <property type="match status" value="1"/>
</dbReference>
<accession>A0ABM7X6F6</accession>
<evidence type="ECO:0000313" key="11">
    <source>
        <dbReference type="Proteomes" id="UP001162734"/>
    </source>
</evidence>
<dbReference type="Proteomes" id="UP001162734">
    <property type="component" value="Chromosome"/>
</dbReference>
<keyword evidence="8" id="KW-0411">Iron-sulfur</keyword>
<sequence>MRVAIVQPEFPFSGRPPLVPPILEYLGALTLQADPDAEVLLLDANQRAIDLEALRVDLVAVSVWTVTAPWSYRFADACRARGLRVVLGGVHPTALPGEAACHADAVVVGEAESCWGEVLRDARAGRLAPRYHGVPLPLDRIPVPMDGRLAGNYRFRGVFTMRGCPYRCTFCNVHRLFGNEARLRPIPEVVREVETRCGRVWFNGDDNIWGSDVDRTIALYEELARGSRKSWYGLGDLRSLQGPKAERLLRAARRSGLCSVWVGWESDSGETLRAYGAWGKQGQDRLAALQRLRDHGLDVVLLMVLGGRTDAYASFQQALELSDRLGLAAHPALVTPFPGTELYEAYRPHLLPGTTWDQFTGTRALFEHPDPAMTPARREAAYHQLCEELYRPGRVARRILGLPLSGFPTVHLLSLMKQVPIGRAHRTARRAWLAEQGAGRSDPAGA</sequence>
<evidence type="ECO:0000256" key="2">
    <source>
        <dbReference type="ARBA" id="ARBA00022485"/>
    </source>
</evidence>
<dbReference type="PROSITE" id="PS51332">
    <property type="entry name" value="B12_BINDING"/>
    <property type="match status" value="1"/>
</dbReference>
<dbReference type="InterPro" id="IPR006158">
    <property type="entry name" value="Cobalamin-bd"/>
</dbReference>
<reference evidence="11" key="1">
    <citation type="journal article" date="2022" name="Int. J. Syst. Evol. Microbiol.">
        <title>Anaeromyxobacter oryzae sp. nov., Anaeromyxobacter diazotrophicus sp. nov. and Anaeromyxobacter paludicola sp. nov., isolated from paddy soils.</title>
        <authorList>
            <person name="Itoh H."/>
            <person name="Xu Z."/>
            <person name="Mise K."/>
            <person name="Masuda Y."/>
            <person name="Ushijima N."/>
            <person name="Hayakawa C."/>
            <person name="Shiratori Y."/>
            <person name="Senoo K."/>
        </authorList>
    </citation>
    <scope>NUCLEOTIDE SEQUENCE [LARGE SCALE GENOMIC DNA]</scope>
    <source>
        <strain evidence="11">Red630</strain>
    </source>
</reference>
<dbReference type="SFLD" id="SFLDG01123">
    <property type="entry name" value="methyltransferase_(Class_B)"/>
    <property type="match status" value="1"/>
</dbReference>
<protein>
    <submittedName>
        <fullName evidence="10">B12-binding domain-containing radical SAM protein</fullName>
    </submittedName>
</protein>
<dbReference type="InterPro" id="IPR007197">
    <property type="entry name" value="rSAM"/>
</dbReference>
<proteinExistence type="predicted"/>
<gene>
    <name evidence="10" type="ORF">AMPC_05140</name>
</gene>
<evidence type="ECO:0000256" key="3">
    <source>
        <dbReference type="ARBA" id="ARBA00022603"/>
    </source>
</evidence>